<dbReference type="RefSeq" id="WP_256191493.1">
    <property type="nucleotide sequence ID" value="NZ_CABKVV010000014.1"/>
</dbReference>
<keyword evidence="2" id="KW-1185">Reference proteome</keyword>
<organism evidence="1 2">
    <name type="scientific">Neglectibacter timonensis</name>
    <dbReference type="NCBI Taxonomy" id="1776382"/>
    <lineage>
        <taxon>Bacteria</taxon>
        <taxon>Bacillati</taxon>
        <taxon>Bacillota</taxon>
        <taxon>Clostridia</taxon>
        <taxon>Eubacteriales</taxon>
        <taxon>Oscillospiraceae</taxon>
        <taxon>Neglectibacter</taxon>
    </lineage>
</organism>
<accession>A0ABT1RVH6</accession>
<reference evidence="1 2" key="1">
    <citation type="submission" date="2022-06" db="EMBL/GenBank/DDBJ databases">
        <title>Isolation of gut microbiota from human fecal samples.</title>
        <authorList>
            <person name="Pamer E.G."/>
            <person name="Barat B."/>
            <person name="Waligurski E."/>
            <person name="Medina S."/>
            <person name="Paddock L."/>
            <person name="Mostad J."/>
        </authorList>
    </citation>
    <scope>NUCLEOTIDE SEQUENCE [LARGE SCALE GENOMIC DNA]</scope>
    <source>
        <strain evidence="1 2">DFI.9.73</strain>
    </source>
</reference>
<evidence type="ECO:0000313" key="1">
    <source>
        <dbReference type="EMBL" id="MCQ4838673.1"/>
    </source>
</evidence>
<gene>
    <name evidence="1" type="ORF">NE695_01945</name>
</gene>
<dbReference type="Proteomes" id="UP001524473">
    <property type="component" value="Unassembled WGS sequence"/>
</dbReference>
<dbReference type="GeneID" id="90534145"/>
<proteinExistence type="predicted"/>
<protein>
    <submittedName>
        <fullName evidence="1">Uncharacterized protein</fullName>
    </submittedName>
</protein>
<name>A0ABT1RVH6_9FIRM</name>
<comment type="caution">
    <text evidence="1">The sequence shown here is derived from an EMBL/GenBank/DDBJ whole genome shotgun (WGS) entry which is preliminary data.</text>
</comment>
<evidence type="ECO:0000313" key="2">
    <source>
        <dbReference type="Proteomes" id="UP001524473"/>
    </source>
</evidence>
<dbReference type="EMBL" id="JANFZH010000003">
    <property type="protein sequence ID" value="MCQ4838673.1"/>
    <property type="molecule type" value="Genomic_DNA"/>
</dbReference>
<sequence length="42" mass="4841">MEAGPQELKNATGAPELREVQAELEKELLCWFLHTSYVVPRR</sequence>